<keyword evidence="8" id="KW-1185">Reference proteome</keyword>
<evidence type="ECO:0000313" key="7">
    <source>
        <dbReference type="EMBL" id="RUO23119.1"/>
    </source>
</evidence>
<proteinExistence type="predicted"/>
<evidence type="ECO:0000256" key="4">
    <source>
        <dbReference type="ARBA" id="ARBA00022989"/>
    </source>
</evidence>
<dbReference type="InterPro" id="IPR005598">
    <property type="entry name" value="ATP_synth_I"/>
</dbReference>
<comment type="subcellular location">
    <subcellularLocation>
        <location evidence="1">Cell membrane</location>
        <topology evidence="1">Multi-pass membrane protein</topology>
    </subcellularLocation>
</comment>
<dbReference type="RefSeq" id="WP_126764661.1">
    <property type="nucleotide sequence ID" value="NZ_PIPJ01000001.1"/>
</dbReference>
<feature type="transmembrane region" description="Helical" evidence="6">
    <location>
        <begin position="46"/>
        <end position="66"/>
    </location>
</feature>
<evidence type="ECO:0000256" key="5">
    <source>
        <dbReference type="ARBA" id="ARBA00023136"/>
    </source>
</evidence>
<dbReference type="Proteomes" id="UP000288395">
    <property type="component" value="Unassembled WGS sequence"/>
</dbReference>
<evidence type="ECO:0000313" key="8">
    <source>
        <dbReference type="Proteomes" id="UP000288395"/>
    </source>
</evidence>
<dbReference type="OrthoDB" id="5702716at2"/>
<sequence>MASRNSRSMMHGGRRLAVRLLQLQAIIAAIIIAGFGFIMGTQALPTAFAGAMIGLIPNIAFAAIAFRHGGARAAPQVVNNFYAGEAAKMALTLILFVLAFVFLNGPWFPLFAVFIAITLTHWLAPILHFKSN</sequence>
<accession>A0A432W1L2</accession>
<dbReference type="AlphaFoldDB" id="A0A432W1L2"/>
<evidence type="ECO:0000256" key="3">
    <source>
        <dbReference type="ARBA" id="ARBA00022692"/>
    </source>
</evidence>
<feature type="transmembrane region" description="Helical" evidence="6">
    <location>
        <begin position="109"/>
        <end position="129"/>
    </location>
</feature>
<keyword evidence="3 6" id="KW-0812">Transmembrane</keyword>
<evidence type="ECO:0000256" key="6">
    <source>
        <dbReference type="SAM" id="Phobius"/>
    </source>
</evidence>
<feature type="transmembrane region" description="Helical" evidence="6">
    <location>
        <begin position="86"/>
        <end position="103"/>
    </location>
</feature>
<name>A0A432W1L2_9GAMM</name>
<keyword evidence="2" id="KW-1003">Cell membrane</keyword>
<evidence type="ECO:0000256" key="2">
    <source>
        <dbReference type="ARBA" id="ARBA00022475"/>
    </source>
</evidence>
<keyword evidence="5 6" id="KW-0472">Membrane</keyword>
<keyword evidence="4 6" id="KW-1133">Transmembrane helix</keyword>
<gene>
    <name evidence="7" type="ORF">CWE08_00240</name>
</gene>
<reference evidence="8" key="1">
    <citation type="journal article" date="2018" name="Front. Microbiol.">
        <title>Genome-Based Analysis Reveals the Taxonomy and Diversity of the Family Idiomarinaceae.</title>
        <authorList>
            <person name="Liu Y."/>
            <person name="Lai Q."/>
            <person name="Shao Z."/>
        </authorList>
    </citation>
    <scope>NUCLEOTIDE SEQUENCE [LARGE SCALE GENOMIC DNA]</scope>
    <source>
        <strain evidence="8">GBPy7</strain>
    </source>
</reference>
<protein>
    <submittedName>
        <fullName evidence="7">F0F1 ATP synthase subunit I</fullName>
    </submittedName>
</protein>
<dbReference type="GO" id="GO:0005886">
    <property type="term" value="C:plasma membrane"/>
    <property type="evidence" value="ECO:0007669"/>
    <property type="project" value="UniProtKB-SubCell"/>
</dbReference>
<dbReference type="Pfam" id="PF03899">
    <property type="entry name" value="ATP-synt_I"/>
    <property type="match status" value="1"/>
</dbReference>
<feature type="transmembrane region" description="Helical" evidence="6">
    <location>
        <begin position="20"/>
        <end position="40"/>
    </location>
</feature>
<dbReference type="EMBL" id="PIPJ01000001">
    <property type="protein sequence ID" value="RUO23119.1"/>
    <property type="molecule type" value="Genomic_DNA"/>
</dbReference>
<comment type="caution">
    <text evidence="7">The sequence shown here is derived from an EMBL/GenBank/DDBJ whole genome shotgun (WGS) entry which is preliminary data.</text>
</comment>
<evidence type="ECO:0000256" key="1">
    <source>
        <dbReference type="ARBA" id="ARBA00004651"/>
    </source>
</evidence>
<organism evidence="7 8">
    <name type="scientific">Aliidiomarina iranensis</name>
    <dbReference type="NCBI Taxonomy" id="1434071"/>
    <lineage>
        <taxon>Bacteria</taxon>
        <taxon>Pseudomonadati</taxon>
        <taxon>Pseudomonadota</taxon>
        <taxon>Gammaproteobacteria</taxon>
        <taxon>Alteromonadales</taxon>
        <taxon>Idiomarinaceae</taxon>
        <taxon>Aliidiomarina</taxon>
    </lineage>
</organism>